<accession>A0A059AZL4</accession>
<name>A0A059AZL4_EUCGR</name>
<keyword evidence="1" id="KW-0472">Membrane</keyword>
<keyword evidence="1" id="KW-0812">Transmembrane</keyword>
<keyword evidence="1" id="KW-1133">Transmembrane helix</keyword>
<protein>
    <submittedName>
        <fullName evidence="2">Uncharacterized protein</fullName>
    </submittedName>
</protein>
<evidence type="ECO:0000313" key="2">
    <source>
        <dbReference type="EMBL" id="KCW59076.1"/>
    </source>
</evidence>
<dbReference type="EMBL" id="KK198760">
    <property type="protein sequence ID" value="KCW59076.1"/>
    <property type="molecule type" value="Genomic_DNA"/>
</dbReference>
<evidence type="ECO:0000256" key="1">
    <source>
        <dbReference type="SAM" id="Phobius"/>
    </source>
</evidence>
<dbReference type="Gramene" id="KCW59076">
    <property type="protein sequence ID" value="KCW59076"/>
    <property type="gene ID" value="EUGRSUZ_H01695"/>
</dbReference>
<sequence length="77" mass="9053">MVEVAGRLSSGERVGNALFFFSRKMSLKMVLSSSSLFVNTLPFFFFFFFYGKLCLFERERERFLERTSLSDSKKQLL</sequence>
<feature type="transmembrane region" description="Helical" evidence="1">
    <location>
        <begin position="29"/>
        <end position="50"/>
    </location>
</feature>
<dbReference type="InParanoid" id="A0A059AZL4"/>
<reference evidence="2" key="1">
    <citation type="submission" date="2013-07" db="EMBL/GenBank/DDBJ databases">
        <title>The genome of Eucalyptus grandis.</title>
        <authorList>
            <person name="Schmutz J."/>
            <person name="Hayes R."/>
            <person name="Myburg A."/>
            <person name="Tuskan G."/>
            <person name="Grattapaglia D."/>
            <person name="Rokhsar D.S."/>
        </authorList>
    </citation>
    <scope>NUCLEOTIDE SEQUENCE</scope>
    <source>
        <tissue evidence="2">Leaf extractions</tissue>
    </source>
</reference>
<gene>
    <name evidence="2" type="ORF">EUGRSUZ_H01695</name>
</gene>
<dbReference type="AlphaFoldDB" id="A0A059AZL4"/>
<organism evidence="2">
    <name type="scientific">Eucalyptus grandis</name>
    <name type="common">Flooded gum</name>
    <dbReference type="NCBI Taxonomy" id="71139"/>
    <lineage>
        <taxon>Eukaryota</taxon>
        <taxon>Viridiplantae</taxon>
        <taxon>Streptophyta</taxon>
        <taxon>Embryophyta</taxon>
        <taxon>Tracheophyta</taxon>
        <taxon>Spermatophyta</taxon>
        <taxon>Magnoliopsida</taxon>
        <taxon>eudicotyledons</taxon>
        <taxon>Gunneridae</taxon>
        <taxon>Pentapetalae</taxon>
        <taxon>rosids</taxon>
        <taxon>malvids</taxon>
        <taxon>Myrtales</taxon>
        <taxon>Myrtaceae</taxon>
        <taxon>Myrtoideae</taxon>
        <taxon>Eucalypteae</taxon>
        <taxon>Eucalyptus</taxon>
    </lineage>
</organism>
<proteinExistence type="predicted"/>